<accession>A0A0F9APQ2</accession>
<organism evidence="2">
    <name type="scientific">marine sediment metagenome</name>
    <dbReference type="NCBI Taxonomy" id="412755"/>
    <lineage>
        <taxon>unclassified sequences</taxon>
        <taxon>metagenomes</taxon>
        <taxon>ecological metagenomes</taxon>
    </lineage>
</organism>
<gene>
    <name evidence="2" type="ORF">LCGC14_2546320</name>
</gene>
<evidence type="ECO:0000313" key="2">
    <source>
        <dbReference type="EMBL" id="KKL11390.1"/>
    </source>
</evidence>
<reference evidence="2" key="1">
    <citation type="journal article" date="2015" name="Nature">
        <title>Complex archaea that bridge the gap between prokaryotes and eukaryotes.</title>
        <authorList>
            <person name="Spang A."/>
            <person name="Saw J.H."/>
            <person name="Jorgensen S.L."/>
            <person name="Zaremba-Niedzwiedzka K."/>
            <person name="Martijn J."/>
            <person name="Lind A.E."/>
            <person name="van Eijk R."/>
            <person name="Schleper C."/>
            <person name="Guy L."/>
            <person name="Ettema T.J."/>
        </authorList>
    </citation>
    <scope>NUCLEOTIDE SEQUENCE</scope>
</reference>
<protein>
    <recommendedName>
        <fullName evidence="1">Ryanodine receptor Ryr domain-containing protein</fullName>
    </recommendedName>
</protein>
<sequence>MLLTTEQIARVCYETNRAYCKVLGGESQVEWDDAPDWQKKSVIDGVKLHLTHPQVSNEQNHKNWLRLKLEQGWGYAPVKNVKKKVHPCFVPYNELSEEQKIKSALFGVVITALQ</sequence>
<feature type="domain" description="Ryanodine receptor Ryr" evidence="1">
    <location>
        <begin position="57"/>
        <end position="101"/>
    </location>
</feature>
<dbReference type="Gene3D" id="6.20.350.10">
    <property type="match status" value="1"/>
</dbReference>
<feature type="non-terminal residue" evidence="2">
    <location>
        <position position="1"/>
    </location>
</feature>
<dbReference type="AlphaFoldDB" id="A0A0F9APQ2"/>
<dbReference type="InterPro" id="IPR003032">
    <property type="entry name" value="Ryanodine_rcpt"/>
</dbReference>
<dbReference type="Pfam" id="PF02026">
    <property type="entry name" value="RyR"/>
    <property type="match status" value="1"/>
</dbReference>
<comment type="caution">
    <text evidence="2">The sequence shown here is derived from an EMBL/GenBank/DDBJ whole genome shotgun (WGS) entry which is preliminary data.</text>
</comment>
<name>A0A0F9APQ2_9ZZZZ</name>
<evidence type="ECO:0000259" key="1">
    <source>
        <dbReference type="Pfam" id="PF02026"/>
    </source>
</evidence>
<proteinExistence type="predicted"/>
<dbReference type="EMBL" id="LAZR01041673">
    <property type="protein sequence ID" value="KKL11390.1"/>
    <property type="molecule type" value="Genomic_DNA"/>
</dbReference>